<keyword evidence="5" id="KW-0346">Stress response</keyword>
<dbReference type="EMBL" id="JACEFO010000112">
    <property type="protein sequence ID" value="KAF8780890.1"/>
    <property type="molecule type" value="Genomic_DNA"/>
</dbReference>
<keyword evidence="4" id="KW-0862">Zinc</keyword>
<name>A0A835G0T9_9POAL</name>
<gene>
    <name evidence="8" type="ORF">HU200_000849</name>
</gene>
<evidence type="ECO:0000259" key="7">
    <source>
        <dbReference type="PROSITE" id="PS51039"/>
    </source>
</evidence>
<keyword evidence="9" id="KW-1185">Reference proteome</keyword>
<evidence type="ECO:0000313" key="9">
    <source>
        <dbReference type="Proteomes" id="UP000636709"/>
    </source>
</evidence>
<comment type="caution">
    <text evidence="8">The sequence shown here is derived from an EMBL/GenBank/DDBJ whole genome shotgun (WGS) entry which is preliminary data.</text>
</comment>
<reference evidence="8" key="1">
    <citation type="submission" date="2020-07" db="EMBL/GenBank/DDBJ databases">
        <title>Genome sequence and genetic diversity analysis of an under-domesticated orphan crop, white fonio (Digitaria exilis).</title>
        <authorList>
            <person name="Bennetzen J.L."/>
            <person name="Chen S."/>
            <person name="Ma X."/>
            <person name="Wang X."/>
            <person name="Yssel A.E.J."/>
            <person name="Chaluvadi S.R."/>
            <person name="Johnson M."/>
            <person name="Gangashetty P."/>
            <person name="Hamidou F."/>
            <person name="Sanogo M.D."/>
            <person name="Zwaenepoel A."/>
            <person name="Wallace J."/>
            <person name="Van De Peer Y."/>
            <person name="Van Deynze A."/>
        </authorList>
    </citation>
    <scope>NUCLEOTIDE SEQUENCE</scope>
    <source>
        <tissue evidence="8">Leaves</tissue>
    </source>
</reference>
<accession>A0A835G0T9</accession>
<evidence type="ECO:0000256" key="4">
    <source>
        <dbReference type="ARBA" id="ARBA00022833"/>
    </source>
</evidence>
<organism evidence="8 9">
    <name type="scientific">Digitaria exilis</name>
    <dbReference type="NCBI Taxonomy" id="1010633"/>
    <lineage>
        <taxon>Eukaryota</taxon>
        <taxon>Viridiplantae</taxon>
        <taxon>Streptophyta</taxon>
        <taxon>Embryophyta</taxon>
        <taxon>Tracheophyta</taxon>
        <taxon>Spermatophyta</taxon>
        <taxon>Magnoliopsida</taxon>
        <taxon>Liliopsida</taxon>
        <taxon>Poales</taxon>
        <taxon>Poaceae</taxon>
        <taxon>PACMAD clade</taxon>
        <taxon>Panicoideae</taxon>
        <taxon>Panicodae</taxon>
        <taxon>Paniceae</taxon>
        <taxon>Anthephorinae</taxon>
        <taxon>Digitaria</taxon>
    </lineage>
</organism>
<dbReference type="PROSITE" id="PS51039">
    <property type="entry name" value="ZF_AN1"/>
    <property type="match status" value="1"/>
</dbReference>
<dbReference type="InterPro" id="IPR000058">
    <property type="entry name" value="Znf_AN1"/>
</dbReference>
<dbReference type="InterPro" id="IPR035896">
    <property type="entry name" value="AN1-like_Znf"/>
</dbReference>
<dbReference type="InterPro" id="IPR050652">
    <property type="entry name" value="AN1_A20_ZnFinger"/>
</dbReference>
<evidence type="ECO:0000256" key="1">
    <source>
        <dbReference type="ARBA" id="ARBA00003732"/>
    </source>
</evidence>
<comment type="function">
    <text evidence="1">May be involved in environmental stress response.</text>
</comment>
<dbReference type="GO" id="GO:0008270">
    <property type="term" value="F:zinc ion binding"/>
    <property type="evidence" value="ECO:0007669"/>
    <property type="project" value="UniProtKB-KW"/>
</dbReference>
<feature type="domain" description="AN1-type" evidence="7">
    <location>
        <begin position="75"/>
        <end position="127"/>
    </location>
</feature>
<evidence type="ECO:0000313" key="8">
    <source>
        <dbReference type="EMBL" id="KAF8780890.1"/>
    </source>
</evidence>
<protein>
    <recommendedName>
        <fullName evidence="7">AN1-type domain-containing protein</fullName>
    </recommendedName>
</protein>
<evidence type="ECO:0000256" key="6">
    <source>
        <dbReference type="PROSITE-ProRule" id="PRU00449"/>
    </source>
</evidence>
<evidence type="ECO:0000256" key="3">
    <source>
        <dbReference type="ARBA" id="ARBA00022771"/>
    </source>
</evidence>
<proteinExistence type="predicted"/>
<dbReference type="PANTHER" id="PTHR10634:SF91">
    <property type="entry name" value="AN1-TYPE DOMAIN-CONTAINING PROTEIN"/>
    <property type="match status" value="1"/>
</dbReference>
<dbReference type="Gene3D" id="4.10.1110.10">
    <property type="entry name" value="AN1-like Zinc finger"/>
    <property type="match status" value="1"/>
</dbReference>
<dbReference type="OrthoDB" id="428577at2759"/>
<keyword evidence="3 6" id="KW-0863">Zinc-finger</keyword>
<dbReference type="SUPFAM" id="SSF118310">
    <property type="entry name" value="AN1-like Zinc finger"/>
    <property type="match status" value="1"/>
</dbReference>
<evidence type="ECO:0000256" key="5">
    <source>
        <dbReference type="ARBA" id="ARBA00023016"/>
    </source>
</evidence>
<sequence>MDSEFRSVSESEWSYGYGASYHPPTGINIPHSRLNFTQRSILQARVVHRLNPTTPAGAPCRRSSSTSTHGMCSLCYKKHHGSKETCYKKVGLAARFPVRLCRCGKMLCRRHRYAEEHGRAFDFKGAARDVIARANPRIKGEKLLGKI</sequence>
<keyword evidence="2" id="KW-0479">Metal-binding</keyword>
<evidence type="ECO:0000256" key="2">
    <source>
        <dbReference type="ARBA" id="ARBA00022723"/>
    </source>
</evidence>
<dbReference type="PANTHER" id="PTHR10634">
    <property type="entry name" value="AN1-TYPE ZINC FINGER PROTEIN"/>
    <property type="match status" value="1"/>
</dbReference>
<dbReference type="Proteomes" id="UP000636709">
    <property type="component" value="Unassembled WGS sequence"/>
</dbReference>
<dbReference type="AlphaFoldDB" id="A0A835G0T9"/>